<comment type="caution">
    <text evidence="4">The sequence shown here is derived from an EMBL/GenBank/DDBJ whole genome shotgun (WGS) entry which is preliminary data.</text>
</comment>
<dbReference type="Proteomes" id="UP000070659">
    <property type="component" value="Unassembled WGS sequence"/>
</dbReference>
<feature type="domain" description="Gfo/Idh/MocA-like oxidoreductase N-terminal" evidence="1">
    <location>
        <begin position="3"/>
        <end position="117"/>
    </location>
</feature>
<dbReference type="Proteomes" id="UP000070188">
    <property type="component" value="Unassembled WGS sequence"/>
</dbReference>
<dbReference type="Gene3D" id="3.40.50.720">
    <property type="entry name" value="NAD(P)-binding Rossmann-like Domain"/>
    <property type="match status" value="1"/>
</dbReference>
<dbReference type="RefSeq" id="WP_066885218.1">
    <property type="nucleotide sequence ID" value="NZ_CP171739.1"/>
</dbReference>
<dbReference type="PANTHER" id="PTHR43249:SF1">
    <property type="entry name" value="D-GLUCOSIDE 3-DEHYDROGENASE"/>
    <property type="match status" value="1"/>
</dbReference>
<protein>
    <submittedName>
        <fullName evidence="3">Oxidoreductase domain protein</fullName>
    </submittedName>
</protein>
<gene>
    <name evidence="3" type="ORF">LI90_1220</name>
    <name evidence="4" type="ORF">TH66_08760</name>
</gene>
<sequence length="321" mass="34185">MTRIGFVGAGAVARRHADTLRRLGDVDIVGVTDPDESRARAFGRACGARVHAGHAGLAASGVDALYICVPPYAHGPAEFAAVEAGVPFFVEKPLATDLRTAEEIAERVAEAGLATATGYHWRYLDTVRVARELLAGREAGLVHCYWLDRVAPPWWWVDRALSGGQVVEQATHVLDLARLLLGEVEHAYAAAVRHAGNAFATRIDDATVATLRFASGAIGTLASTCLLPCKHRAGLQVFADGLALDISESELVTHAGEDLRHLPADQQAAKTRADRAFIDAVQGRAADIRAPYAEALRTHRLGCAIAASVAEGRPVTLEEEP</sequence>
<evidence type="ECO:0000259" key="1">
    <source>
        <dbReference type="Pfam" id="PF01408"/>
    </source>
</evidence>
<dbReference type="Gene3D" id="3.30.360.10">
    <property type="entry name" value="Dihydrodipicolinate Reductase, domain 2"/>
    <property type="match status" value="1"/>
</dbReference>
<proteinExistence type="predicted"/>
<keyword evidence="5" id="KW-1185">Reference proteome</keyword>
<reference evidence="4 6" key="1">
    <citation type="submission" date="2015-02" db="EMBL/GenBank/DDBJ databases">
        <title>Physiological reanalysis, assessment of diazotrophy, and genome sequences of multiple isolates of Streptomyces thermoautotrophicus.</title>
        <authorList>
            <person name="MacKellar D.C."/>
            <person name="Lieber L."/>
            <person name="Norman J."/>
            <person name="Bolger A."/>
            <person name="Tobin C."/>
            <person name="Murray J.W."/>
            <person name="Prell J."/>
        </authorList>
    </citation>
    <scope>NUCLEOTIDE SEQUENCE [LARGE SCALE GENOMIC DNA]</scope>
    <source>
        <strain evidence="4 6">UBT1</strain>
    </source>
</reference>
<dbReference type="STRING" id="1469144.LI90_1220"/>
<name>A0A132N1L4_9ACTN</name>
<evidence type="ECO:0000259" key="2">
    <source>
        <dbReference type="Pfam" id="PF22725"/>
    </source>
</evidence>
<dbReference type="AlphaFoldDB" id="A0A132N1L4"/>
<dbReference type="SUPFAM" id="SSF51735">
    <property type="entry name" value="NAD(P)-binding Rossmann-fold domains"/>
    <property type="match status" value="1"/>
</dbReference>
<dbReference type="GO" id="GO:0000166">
    <property type="term" value="F:nucleotide binding"/>
    <property type="evidence" value="ECO:0007669"/>
    <property type="project" value="InterPro"/>
</dbReference>
<dbReference type="InterPro" id="IPR000683">
    <property type="entry name" value="Gfo/Idh/MocA-like_OxRdtase_N"/>
</dbReference>
<reference evidence="5" key="2">
    <citation type="submission" date="2015-04" db="EMBL/GenBank/DDBJ databases">
        <title>Physiological reanalysis, assessment of diazotrophy, and genome sequences of multiple isolates of Streptomyces thermoautotrophicus.</title>
        <authorList>
            <person name="MacKellar D.C."/>
            <person name="Lieber L."/>
            <person name="Norman J."/>
            <person name="Bolger A."/>
            <person name="Tobin C."/>
            <person name="Murray J.W."/>
            <person name="Chang R."/>
            <person name="Ford T."/>
            <person name="Nguyen P.Q."/>
            <person name="Woodward J."/>
            <person name="Permingeat H."/>
            <person name="Joshi N.S."/>
            <person name="Silver P.A."/>
            <person name="Usadel B."/>
            <person name="Rutherford A.W."/>
            <person name="Friesen M."/>
            <person name="Prell J."/>
        </authorList>
    </citation>
    <scope>NUCLEOTIDE SEQUENCE [LARGE SCALE GENOMIC DNA]</scope>
    <source>
        <strain evidence="5">H1</strain>
    </source>
</reference>
<dbReference type="InterPro" id="IPR055170">
    <property type="entry name" value="GFO_IDH_MocA-like_dom"/>
</dbReference>
<dbReference type="InterPro" id="IPR036291">
    <property type="entry name" value="NAD(P)-bd_dom_sf"/>
</dbReference>
<dbReference type="EMBL" id="LAXD01000001">
    <property type="protein sequence ID" value="KWW99584.1"/>
    <property type="molecule type" value="Genomic_DNA"/>
</dbReference>
<dbReference type="EMBL" id="JYIJ01000016">
    <property type="protein sequence ID" value="KWX04031.1"/>
    <property type="molecule type" value="Genomic_DNA"/>
</dbReference>
<dbReference type="OrthoDB" id="103047at2"/>
<dbReference type="PANTHER" id="PTHR43249">
    <property type="entry name" value="UDP-N-ACETYL-2-AMINO-2-DEOXY-D-GLUCURONATE OXIDASE"/>
    <property type="match status" value="1"/>
</dbReference>
<dbReference type="PATRIC" id="fig|1469144.10.peg.1352"/>
<dbReference type="InterPro" id="IPR052515">
    <property type="entry name" value="Gfo/Idh/MocA_Oxidoreductase"/>
</dbReference>
<dbReference type="SUPFAM" id="SSF55347">
    <property type="entry name" value="Glyceraldehyde-3-phosphate dehydrogenase-like, C-terminal domain"/>
    <property type="match status" value="1"/>
</dbReference>
<evidence type="ECO:0000313" key="4">
    <source>
        <dbReference type="EMBL" id="KWX04031.1"/>
    </source>
</evidence>
<accession>A0A132N1L4</accession>
<feature type="domain" description="GFO/IDH/MocA-like oxidoreductase" evidence="2">
    <location>
        <begin position="143"/>
        <end position="237"/>
    </location>
</feature>
<evidence type="ECO:0000313" key="3">
    <source>
        <dbReference type="EMBL" id="KWW99584.1"/>
    </source>
</evidence>
<dbReference type="Pfam" id="PF01408">
    <property type="entry name" value="GFO_IDH_MocA"/>
    <property type="match status" value="1"/>
</dbReference>
<dbReference type="Pfam" id="PF22725">
    <property type="entry name" value="GFO_IDH_MocA_C3"/>
    <property type="match status" value="1"/>
</dbReference>
<evidence type="ECO:0000313" key="6">
    <source>
        <dbReference type="Proteomes" id="UP000070659"/>
    </source>
</evidence>
<evidence type="ECO:0000313" key="5">
    <source>
        <dbReference type="Proteomes" id="UP000070188"/>
    </source>
</evidence>
<reference evidence="3" key="3">
    <citation type="submission" date="2015-04" db="EMBL/GenBank/DDBJ databases">
        <title>Physiological reanalysis, assessment of diazotrophy, and genome sequences of multiple isolates of Streptomyces thermoautotrophicus.</title>
        <authorList>
            <person name="MacKellar D.C."/>
            <person name="Lieber L."/>
            <person name="Norman J."/>
            <person name="Bolger A."/>
            <person name="Tobin C."/>
            <person name="Murray J.W."/>
            <person name="Woodward J."/>
            <person name="Friesen M."/>
            <person name="Prell J."/>
        </authorList>
    </citation>
    <scope>NUCLEOTIDE SEQUENCE [LARGE SCALE GENOMIC DNA]</scope>
    <source>
        <strain evidence="3">H1</strain>
    </source>
</reference>
<organism evidence="4 6">
    <name type="scientific">Carbonactinospora thermoautotrophica</name>
    <dbReference type="NCBI Taxonomy" id="1469144"/>
    <lineage>
        <taxon>Bacteria</taxon>
        <taxon>Bacillati</taxon>
        <taxon>Actinomycetota</taxon>
        <taxon>Actinomycetes</taxon>
        <taxon>Kitasatosporales</taxon>
        <taxon>Carbonactinosporaceae</taxon>
        <taxon>Carbonactinospora</taxon>
    </lineage>
</organism>